<dbReference type="GO" id="GO:0009451">
    <property type="term" value="P:RNA modification"/>
    <property type="evidence" value="ECO:0007669"/>
    <property type="project" value="InterPro"/>
</dbReference>
<evidence type="ECO:0000256" key="2">
    <source>
        <dbReference type="PROSITE-ProRule" id="PRU00708"/>
    </source>
</evidence>
<evidence type="ECO:0000256" key="1">
    <source>
        <dbReference type="ARBA" id="ARBA00022737"/>
    </source>
</evidence>
<dbReference type="GO" id="GO:0003723">
    <property type="term" value="F:RNA binding"/>
    <property type="evidence" value="ECO:0007669"/>
    <property type="project" value="InterPro"/>
</dbReference>
<dbReference type="InterPro" id="IPR046960">
    <property type="entry name" value="PPR_At4g14850-like_plant"/>
</dbReference>
<dbReference type="Proteomes" id="UP001359559">
    <property type="component" value="Unassembled WGS sequence"/>
</dbReference>
<evidence type="ECO:0000313" key="4">
    <source>
        <dbReference type="Proteomes" id="UP001359559"/>
    </source>
</evidence>
<dbReference type="PROSITE" id="PS51375">
    <property type="entry name" value="PPR"/>
    <property type="match status" value="2"/>
</dbReference>
<dbReference type="PANTHER" id="PTHR47926">
    <property type="entry name" value="PENTATRICOPEPTIDE REPEAT-CONTAINING PROTEIN"/>
    <property type="match status" value="1"/>
</dbReference>
<dbReference type="InterPro" id="IPR002885">
    <property type="entry name" value="PPR_rpt"/>
</dbReference>
<feature type="repeat" description="PPR" evidence="2">
    <location>
        <begin position="89"/>
        <end position="123"/>
    </location>
</feature>
<dbReference type="Pfam" id="PF13041">
    <property type="entry name" value="PPR_2"/>
    <property type="match status" value="1"/>
</dbReference>
<keyword evidence="1" id="KW-0677">Repeat</keyword>
<keyword evidence="4" id="KW-1185">Reference proteome</keyword>
<proteinExistence type="predicted"/>
<dbReference type="Pfam" id="PF01535">
    <property type="entry name" value="PPR"/>
    <property type="match status" value="1"/>
</dbReference>
<protein>
    <recommendedName>
        <fullName evidence="5">Pentatricopeptide repeat-containing protein</fullName>
    </recommendedName>
</protein>
<gene>
    <name evidence="3" type="ORF">RJT34_23108</name>
</gene>
<sequence length="148" mass="16093">MSLHSYLLSRLVLLGKPGIKSAFKLFWALAEKNIVSWNSMVAVWTQNGIPDEASNYFNMMRVSGLLPDGATMVSLLQACEKLPVGRLPDKVALTAMLAGYAMHGRGREAIEFFERTVRDGTPPTISGVVFILYGAKFVLSGAHSSSTV</sequence>
<feature type="repeat" description="PPR" evidence="2">
    <location>
        <begin position="33"/>
        <end position="67"/>
    </location>
</feature>
<dbReference type="NCBIfam" id="TIGR00756">
    <property type="entry name" value="PPR"/>
    <property type="match status" value="2"/>
</dbReference>
<dbReference type="EMBL" id="JAYKXN010000006">
    <property type="protein sequence ID" value="KAK7278083.1"/>
    <property type="molecule type" value="Genomic_DNA"/>
</dbReference>
<dbReference type="Gene3D" id="1.25.40.10">
    <property type="entry name" value="Tetratricopeptide repeat domain"/>
    <property type="match status" value="2"/>
</dbReference>
<name>A0AAN9FS70_CLITE</name>
<dbReference type="InterPro" id="IPR011990">
    <property type="entry name" value="TPR-like_helical_dom_sf"/>
</dbReference>
<comment type="caution">
    <text evidence="3">The sequence shown here is derived from an EMBL/GenBank/DDBJ whole genome shotgun (WGS) entry which is preliminary data.</text>
</comment>
<evidence type="ECO:0008006" key="5">
    <source>
        <dbReference type="Google" id="ProtNLM"/>
    </source>
</evidence>
<accession>A0AAN9FS70</accession>
<reference evidence="3 4" key="1">
    <citation type="submission" date="2024-01" db="EMBL/GenBank/DDBJ databases">
        <title>The genomes of 5 underutilized Papilionoideae crops provide insights into root nodulation and disease resistance.</title>
        <authorList>
            <person name="Yuan L."/>
        </authorList>
    </citation>
    <scope>NUCLEOTIDE SEQUENCE [LARGE SCALE GENOMIC DNA]</scope>
    <source>
        <strain evidence="3">LY-2023</strain>
        <tissue evidence="3">Leaf</tissue>
    </source>
</reference>
<organism evidence="3 4">
    <name type="scientific">Clitoria ternatea</name>
    <name type="common">Butterfly pea</name>
    <dbReference type="NCBI Taxonomy" id="43366"/>
    <lineage>
        <taxon>Eukaryota</taxon>
        <taxon>Viridiplantae</taxon>
        <taxon>Streptophyta</taxon>
        <taxon>Embryophyta</taxon>
        <taxon>Tracheophyta</taxon>
        <taxon>Spermatophyta</taxon>
        <taxon>Magnoliopsida</taxon>
        <taxon>eudicotyledons</taxon>
        <taxon>Gunneridae</taxon>
        <taxon>Pentapetalae</taxon>
        <taxon>rosids</taxon>
        <taxon>fabids</taxon>
        <taxon>Fabales</taxon>
        <taxon>Fabaceae</taxon>
        <taxon>Papilionoideae</taxon>
        <taxon>50 kb inversion clade</taxon>
        <taxon>NPAAA clade</taxon>
        <taxon>indigoferoid/millettioid clade</taxon>
        <taxon>Phaseoleae</taxon>
        <taxon>Clitoria</taxon>
    </lineage>
</organism>
<evidence type="ECO:0000313" key="3">
    <source>
        <dbReference type="EMBL" id="KAK7278083.1"/>
    </source>
</evidence>
<dbReference type="AlphaFoldDB" id="A0AAN9FS70"/>